<dbReference type="Proteomes" id="UP000228380">
    <property type="component" value="Unplaced"/>
</dbReference>
<dbReference type="InterPro" id="IPR036514">
    <property type="entry name" value="SGNH_hydro_sf"/>
</dbReference>
<keyword evidence="3" id="KW-0442">Lipid degradation</keyword>
<dbReference type="GO" id="GO:0016788">
    <property type="term" value="F:hydrolase activity, acting on ester bonds"/>
    <property type="evidence" value="ECO:0007669"/>
    <property type="project" value="InterPro"/>
</dbReference>
<dbReference type="PANTHER" id="PTHR45648:SF180">
    <property type="entry name" value="OS04G0561800 PROTEIN"/>
    <property type="match status" value="1"/>
</dbReference>
<accession>A0A8B7C538</accession>
<dbReference type="PANTHER" id="PTHR45648">
    <property type="entry name" value="GDSL LIPASE/ACYLHYDROLASE FAMILY PROTEIN (AFU_ORTHOLOGUE AFUA_4G14700)"/>
    <property type="match status" value="1"/>
</dbReference>
<evidence type="ECO:0000256" key="2">
    <source>
        <dbReference type="ARBA" id="ARBA00022801"/>
    </source>
</evidence>
<dbReference type="CDD" id="cd01837">
    <property type="entry name" value="SGNH_plant_lipase_like"/>
    <property type="match status" value="1"/>
</dbReference>
<name>A0A8B7C538_PHODC</name>
<sequence>MDLSCFIVISLATMACNMVGESASVPALYVFGDSLVDNGNNNYWTTTAKANFPHNGVDFPGGTPTGRWSNGYNTIDFLASMLGFDSAPQPYLSPVKNTTQGANFASGGSGILDTTGPTTIPLSTQINFFQSVAQNLMQQMGSQQATLHLSKSLFLISPGSNDMVAYYMGGSGPPSEITKQLLINSLVQELETHLRNLYQLGARKFWMQGLFCIGCVPSSRIINPSGGCVEDGNDLARRFNAAVTQLMDRLSSTLAGMKYSHANVFSMMSAVLANPSAFGMKEVRSACCGGGINNAQLPCTPTASMCPDRNEYLFWDFVHPTQATYNLVALQSFNGSQNFATPINLMQLAQS</sequence>
<comment type="similarity">
    <text evidence="1">Belongs to the 'GDSL' lipolytic enzyme family.</text>
</comment>
<dbReference type="OrthoDB" id="1600564at2759"/>
<dbReference type="KEGG" id="pda:103708732"/>
<gene>
    <name evidence="6" type="primary">LOC103708732</name>
</gene>
<protein>
    <submittedName>
        <fullName evidence="6">GDSL esterase/lipase At5g55050-like</fullName>
    </submittedName>
</protein>
<keyword evidence="4" id="KW-0732">Signal</keyword>
<feature type="signal peptide" evidence="4">
    <location>
        <begin position="1"/>
        <end position="22"/>
    </location>
</feature>
<dbReference type="Pfam" id="PF00657">
    <property type="entry name" value="Lipase_GDSL"/>
    <property type="match status" value="1"/>
</dbReference>
<dbReference type="InterPro" id="IPR001087">
    <property type="entry name" value="GDSL"/>
</dbReference>
<keyword evidence="3" id="KW-0443">Lipid metabolism</keyword>
<feature type="chain" id="PRO_5034296958" evidence="4">
    <location>
        <begin position="23"/>
        <end position="351"/>
    </location>
</feature>
<evidence type="ECO:0000313" key="6">
    <source>
        <dbReference type="RefSeq" id="XP_008792009.1"/>
    </source>
</evidence>
<evidence type="ECO:0000256" key="3">
    <source>
        <dbReference type="ARBA" id="ARBA00022963"/>
    </source>
</evidence>
<dbReference type="AlphaFoldDB" id="A0A8B7C538"/>
<dbReference type="InterPro" id="IPR051058">
    <property type="entry name" value="GDSL_Est/Lipase"/>
</dbReference>
<evidence type="ECO:0000313" key="5">
    <source>
        <dbReference type="Proteomes" id="UP000228380"/>
    </source>
</evidence>
<organism evidence="5 6">
    <name type="scientific">Phoenix dactylifera</name>
    <name type="common">Date palm</name>
    <dbReference type="NCBI Taxonomy" id="42345"/>
    <lineage>
        <taxon>Eukaryota</taxon>
        <taxon>Viridiplantae</taxon>
        <taxon>Streptophyta</taxon>
        <taxon>Embryophyta</taxon>
        <taxon>Tracheophyta</taxon>
        <taxon>Spermatophyta</taxon>
        <taxon>Magnoliopsida</taxon>
        <taxon>Liliopsida</taxon>
        <taxon>Arecaceae</taxon>
        <taxon>Coryphoideae</taxon>
        <taxon>Phoeniceae</taxon>
        <taxon>Phoenix</taxon>
    </lineage>
</organism>
<dbReference type="Gene3D" id="3.40.50.1110">
    <property type="entry name" value="SGNH hydrolase"/>
    <property type="match status" value="1"/>
</dbReference>
<keyword evidence="5" id="KW-1185">Reference proteome</keyword>
<evidence type="ECO:0000256" key="1">
    <source>
        <dbReference type="ARBA" id="ARBA00008668"/>
    </source>
</evidence>
<dbReference type="GO" id="GO:0016042">
    <property type="term" value="P:lipid catabolic process"/>
    <property type="evidence" value="ECO:0007669"/>
    <property type="project" value="UniProtKB-KW"/>
</dbReference>
<proteinExistence type="inferred from homology"/>
<dbReference type="GeneID" id="103708732"/>
<keyword evidence="2" id="KW-0378">Hydrolase</keyword>
<reference evidence="6" key="1">
    <citation type="submission" date="2025-08" db="UniProtKB">
        <authorList>
            <consortium name="RefSeq"/>
        </authorList>
    </citation>
    <scope>IDENTIFICATION</scope>
    <source>
        <tissue evidence="6">Young leaves</tissue>
    </source>
</reference>
<evidence type="ECO:0000256" key="4">
    <source>
        <dbReference type="SAM" id="SignalP"/>
    </source>
</evidence>
<dbReference type="InterPro" id="IPR035669">
    <property type="entry name" value="SGNH_plant_lipase-like"/>
</dbReference>
<dbReference type="RefSeq" id="XP_008792009.1">
    <property type="nucleotide sequence ID" value="XM_008793787.4"/>
</dbReference>
<dbReference type="SUPFAM" id="SSF52266">
    <property type="entry name" value="SGNH hydrolase"/>
    <property type="match status" value="1"/>
</dbReference>